<sequence length="213" mass="23303">MSRLYGAFIQIKERRCVVVGGGPVAERKITGLLDCQGVVTVIAPSVTEVIAGWAGSGTIEWLQREYRPGDAAGAFLTIAATDSKEVNARVAAEAEQSGRLVNVVNDPGRGNVTLPAVVRRGRLQIAVSTSGASPLIAKRIRQELERHFGEEYEEYLDLLAEARRQLLLREKEEEQRTAIFRKLADSGLLALLRQGRRAEAERLIADITGGRVK</sequence>
<dbReference type="Pfam" id="PF13241">
    <property type="entry name" value="NAD_binding_7"/>
    <property type="match status" value="1"/>
</dbReference>
<evidence type="ECO:0000256" key="5">
    <source>
        <dbReference type="ARBA" id="ARBA00023244"/>
    </source>
</evidence>
<dbReference type="Proteomes" id="UP001208017">
    <property type="component" value="Unassembled WGS sequence"/>
</dbReference>
<dbReference type="Gene3D" id="1.10.8.610">
    <property type="entry name" value="SirC, precorrin-2 dehydrogenase, C-terminal helical domain-like"/>
    <property type="match status" value="1"/>
</dbReference>
<evidence type="ECO:0000256" key="2">
    <source>
        <dbReference type="ARBA" id="ARBA00012400"/>
    </source>
</evidence>
<protein>
    <recommendedName>
        <fullName evidence="2">precorrin-2 dehydrogenase</fullName>
        <ecNumber evidence="2">1.3.1.76</ecNumber>
    </recommendedName>
</protein>
<dbReference type="InterPro" id="IPR036291">
    <property type="entry name" value="NAD(P)-bd_dom_sf"/>
</dbReference>
<evidence type="ECO:0000256" key="4">
    <source>
        <dbReference type="ARBA" id="ARBA00023027"/>
    </source>
</evidence>
<dbReference type="PANTHER" id="PTHR35330:SF1">
    <property type="entry name" value="SIROHEME BIOSYNTHESIS PROTEIN MET8"/>
    <property type="match status" value="1"/>
</dbReference>
<dbReference type="RefSeq" id="WP_267152600.1">
    <property type="nucleotide sequence ID" value="NZ_JAPMLT010000010.1"/>
</dbReference>
<comment type="pathway">
    <text evidence="1">Porphyrin-containing compound metabolism; siroheme biosynthesis; sirohydrochlorin from precorrin-2: step 1/1.</text>
</comment>
<dbReference type="PANTHER" id="PTHR35330">
    <property type="entry name" value="SIROHEME BIOSYNTHESIS PROTEIN MET8"/>
    <property type="match status" value="1"/>
</dbReference>
<evidence type="ECO:0000313" key="9">
    <source>
        <dbReference type="Proteomes" id="UP001208017"/>
    </source>
</evidence>
<dbReference type="Pfam" id="PF14824">
    <property type="entry name" value="Sirohm_synth_M"/>
    <property type="match status" value="1"/>
</dbReference>
<dbReference type="EMBL" id="JAPMLT010000010">
    <property type="protein sequence ID" value="MCX7571352.1"/>
    <property type="molecule type" value="Genomic_DNA"/>
</dbReference>
<comment type="catalytic activity">
    <reaction evidence="6">
        <text>precorrin-2 + NAD(+) = sirohydrochlorin + NADH + 2 H(+)</text>
        <dbReference type="Rhea" id="RHEA:15613"/>
        <dbReference type="ChEBI" id="CHEBI:15378"/>
        <dbReference type="ChEBI" id="CHEBI:57540"/>
        <dbReference type="ChEBI" id="CHEBI:57945"/>
        <dbReference type="ChEBI" id="CHEBI:58351"/>
        <dbReference type="ChEBI" id="CHEBI:58827"/>
        <dbReference type="EC" id="1.3.1.76"/>
    </reaction>
</comment>
<name>A0ABT3X367_9BACL</name>
<accession>A0ABT3X367</accession>
<dbReference type="InterPro" id="IPR028161">
    <property type="entry name" value="Met8-like"/>
</dbReference>
<organism evidence="8 9">
    <name type="scientific">Tumebacillus lacus</name>
    <dbReference type="NCBI Taxonomy" id="2995335"/>
    <lineage>
        <taxon>Bacteria</taxon>
        <taxon>Bacillati</taxon>
        <taxon>Bacillota</taxon>
        <taxon>Bacilli</taxon>
        <taxon>Bacillales</taxon>
        <taxon>Alicyclobacillaceae</taxon>
        <taxon>Tumebacillus</taxon>
    </lineage>
</organism>
<dbReference type="SUPFAM" id="SSF51735">
    <property type="entry name" value="NAD(P)-binding Rossmann-fold domains"/>
    <property type="match status" value="1"/>
</dbReference>
<keyword evidence="3" id="KW-0560">Oxidoreductase</keyword>
<evidence type="ECO:0000313" key="8">
    <source>
        <dbReference type="EMBL" id="MCX7571352.1"/>
    </source>
</evidence>
<dbReference type="InterPro" id="IPR006367">
    <property type="entry name" value="Sirohaem_synthase_N"/>
</dbReference>
<dbReference type="SUPFAM" id="SSF75615">
    <property type="entry name" value="Siroheme synthase middle domains-like"/>
    <property type="match status" value="1"/>
</dbReference>
<dbReference type="Gene3D" id="3.40.50.720">
    <property type="entry name" value="NAD(P)-binding Rossmann-like Domain"/>
    <property type="match status" value="1"/>
</dbReference>
<proteinExistence type="predicted"/>
<evidence type="ECO:0000259" key="7">
    <source>
        <dbReference type="Pfam" id="PF14824"/>
    </source>
</evidence>
<feature type="domain" description="Siroheme synthase central" evidence="7">
    <location>
        <begin position="120"/>
        <end position="147"/>
    </location>
</feature>
<keyword evidence="5" id="KW-0627">Porphyrin biosynthesis</keyword>
<evidence type="ECO:0000256" key="3">
    <source>
        <dbReference type="ARBA" id="ARBA00023002"/>
    </source>
</evidence>
<dbReference type="InterPro" id="IPR042518">
    <property type="entry name" value="SirC_C"/>
</dbReference>
<reference evidence="8 9" key="1">
    <citation type="submission" date="2022-11" db="EMBL/GenBank/DDBJ databases">
        <title>Study of microbial diversity in lake waters.</title>
        <authorList>
            <person name="Zhang J."/>
        </authorList>
    </citation>
    <scope>NUCLEOTIDE SEQUENCE [LARGE SCALE GENOMIC DNA]</scope>
    <source>
        <strain evidence="8 9">DT12</strain>
    </source>
</reference>
<dbReference type="EC" id="1.3.1.76" evidence="2"/>
<dbReference type="NCBIfam" id="TIGR01470">
    <property type="entry name" value="cysG_Nterm"/>
    <property type="match status" value="1"/>
</dbReference>
<evidence type="ECO:0000256" key="1">
    <source>
        <dbReference type="ARBA" id="ARBA00005010"/>
    </source>
</evidence>
<gene>
    <name evidence="8" type="ORF">OS242_15490</name>
</gene>
<comment type="caution">
    <text evidence="8">The sequence shown here is derived from an EMBL/GenBank/DDBJ whole genome shotgun (WGS) entry which is preliminary data.</text>
</comment>
<evidence type="ECO:0000256" key="6">
    <source>
        <dbReference type="ARBA" id="ARBA00047561"/>
    </source>
</evidence>
<keyword evidence="9" id="KW-1185">Reference proteome</keyword>
<dbReference type="InterPro" id="IPR028281">
    <property type="entry name" value="Sirohaem_synthase_central"/>
</dbReference>
<keyword evidence="4" id="KW-0520">NAD</keyword>